<reference evidence="1" key="1">
    <citation type="journal article" date="2021" name="mSystems">
        <title>Bacteria and Archaea Synergistically Convert Glycine Betaine to Biogenic Methane in the Formosa Cold Seep of the South China Sea.</title>
        <authorList>
            <person name="Li L."/>
            <person name="Zhang W."/>
            <person name="Zhang S."/>
            <person name="Song L."/>
            <person name="Sun Q."/>
            <person name="Zhang H."/>
            <person name="Xiang H."/>
            <person name="Dong X."/>
        </authorList>
    </citation>
    <scope>NUCLEOTIDE SEQUENCE</scope>
    <source>
        <strain evidence="1">ZWT</strain>
    </source>
</reference>
<dbReference type="RefSeq" id="WP_250859391.1">
    <property type="nucleotide sequence ID" value="NZ_JAGSOJ010000002.1"/>
</dbReference>
<sequence>MNKEVVTKYLEFLNKREGYDAFEAYLFFNIAPVIEGVKPASLVRITNRLNFLTLWDDIKERIKIYGIEHLELKTHCGNSVVIFYNKEMLNEYVNRKDIRDFLDNIGYANCSTLDTMLENLKSKFHNTCPHEIGIFLGYPLEDTKEFIKNEGKNCLLCGYWKVYNDEQSARCIFQRYDNAKKIILNQIINRSVRNLYCI</sequence>
<keyword evidence="2" id="KW-1185">Reference proteome</keyword>
<comment type="caution">
    <text evidence="1">The sequence shown here is derived from an EMBL/GenBank/DDBJ whole genome shotgun (WGS) entry which is preliminary data.</text>
</comment>
<evidence type="ECO:0000313" key="2">
    <source>
        <dbReference type="Proteomes" id="UP001056429"/>
    </source>
</evidence>
<name>A0A9J6P0W1_9CLOT</name>
<dbReference type="AlphaFoldDB" id="A0A9J6P0W1"/>
<dbReference type="Pfam" id="PF12672">
    <property type="entry name" value="DUF3793"/>
    <property type="match status" value="1"/>
</dbReference>
<dbReference type="InterPro" id="IPR024523">
    <property type="entry name" value="DUF3793"/>
</dbReference>
<gene>
    <name evidence="1" type="ORF">KDK92_11465</name>
</gene>
<dbReference type="Proteomes" id="UP001056429">
    <property type="component" value="Unassembled WGS sequence"/>
</dbReference>
<protein>
    <submittedName>
        <fullName evidence="1">DUF3793 family protein</fullName>
    </submittedName>
</protein>
<accession>A0A9J6P0W1</accession>
<reference evidence="1" key="2">
    <citation type="submission" date="2021-04" db="EMBL/GenBank/DDBJ databases">
        <authorList>
            <person name="Dong X."/>
        </authorList>
    </citation>
    <scope>NUCLEOTIDE SEQUENCE</scope>
    <source>
        <strain evidence="1">ZWT</strain>
    </source>
</reference>
<dbReference type="EMBL" id="JAGSOJ010000002">
    <property type="protein sequence ID" value="MCM1990354.1"/>
    <property type="molecule type" value="Genomic_DNA"/>
</dbReference>
<evidence type="ECO:0000313" key="1">
    <source>
        <dbReference type="EMBL" id="MCM1990354.1"/>
    </source>
</evidence>
<proteinExistence type="predicted"/>
<organism evidence="1 2">
    <name type="scientific">Oceanirhabdus seepicola</name>
    <dbReference type="NCBI Taxonomy" id="2828781"/>
    <lineage>
        <taxon>Bacteria</taxon>
        <taxon>Bacillati</taxon>
        <taxon>Bacillota</taxon>
        <taxon>Clostridia</taxon>
        <taxon>Eubacteriales</taxon>
        <taxon>Clostridiaceae</taxon>
        <taxon>Oceanirhabdus</taxon>
    </lineage>
</organism>